<sequence length="148" mass="17229">VTIILYHRTAFDANGQPPDSYYHPRGMLNVMEHFKTKYGDPLIYVTENGIRTVRGDIPFTEAFHDYEREKRVNVKGYFAWALGDNYEFCNGFTVTFGLSYVDFNNVTADRDLKASGLWYQSFLRDTTKNQDLLRSSLSFKNRDRKSLA</sequence>
<dbReference type="PANTHER" id="PTHR10353:SF218">
    <property type="entry name" value="MYROSINASE 1-RELATED"/>
    <property type="match status" value="1"/>
</dbReference>
<gene>
    <name evidence="2" type="ORF">ISN44_As11g025590</name>
</gene>
<dbReference type="InterPro" id="IPR001360">
    <property type="entry name" value="Glyco_hydro_1"/>
</dbReference>
<dbReference type="Proteomes" id="UP000694251">
    <property type="component" value="Chromosome 11"/>
</dbReference>
<keyword evidence="3" id="KW-1185">Reference proteome</keyword>
<dbReference type="OrthoDB" id="1104204at2759"/>
<comment type="similarity">
    <text evidence="1">Belongs to the glycosyl hydrolase 1 family.</text>
</comment>
<dbReference type="GO" id="GO:0005975">
    <property type="term" value="P:carbohydrate metabolic process"/>
    <property type="evidence" value="ECO:0007669"/>
    <property type="project" value="InterPro"/>
</dbReference>
<dbReference type="PANTHER" id="PTHR10353">
    <property type="entry name" value="GLYCOSYL HYDROLASE"/>
    <property type="match status" value="1"/>
</dbReference>
<evidence type="ECO:0000313" key="3">
    <source>
        <dbReference type="Proteomes" id="UP000694251"/>
    </source>
</evidence>
<proteinExistence type="inferred from homology"/>
<evidence type="ECO:0000313" key="2">
    <source>
        <dbReference type="EMBL" id="KAG7556535.1"/>
    </source>
</evidence>
<protein>
    <submittedName>
        <fullName evidence="2">Glycoside hydrolase superfamily</fullName>
    </submittedName>
</protein>
<comment type="caution">
    <text evidence="2">The sequence shown here is derived from an EMBL/GenBank/DDBJ whole genome shotgun (WGS) entry which is preliminary data.</text>
</comment>
<dbReference type="EMBL" id="JAEFBJ010000011">
    <property type="protein sequence ID" value="KAG7556535.1"/>
    <property type="molecule type" value="Genomic_DNA"/>
</dbReference>
<reference evidence="2 3" key="1">
    <citation type="submission" date="2020-12" db="EMBL/GenBank/DDBJ databases">
        <title>Concerted genomic and epigenomic changes stabilize Arabidopsis allopolyploids.</title>
        <authorList>
            <person name="Chen Z."/>
        </authorList>
    </citation>
    <scope>NUCLEOTIDE SEQUENCE [LARGE SCALE GENOMIC DNA]</scope>
    <source>
        <strain evidence="2">As9502</strain>
        <tissue evidence="2">Leaf</tissue>
    </source>
</reference>
<name>A0A8T1ZBI6_ARASU</name>
<feature type="non-terminal residue" evidence="2">
    <location>
        <position position="1"/>
    </location>
</feature>
<organism evidence="2 3">
    <name type="scientific">Arabidopsis suecica</name>
    <name type="common">Swedish thale-cress</name>
    <name type="synonym">Cardaminopsis suecica</name>
    <dbReference type="NCBI Taxonomy" id="45249"/>
    <lineage>
        <taxon>Eukaryota</taxon>
        <taxon>Viridiplantae</taxon>
        <taxon>Streptophyta</taxon>
        <taxon>Embryophyta</taxon>
        <taxon>Tracheophyta</taxon>
        <taxon>Spermatophyta</taxon>
        <taxon>Magnoliopsida</taxon>
        <taxon>eudicotyledons</taxon>
        <taxon>Gunneridae</taxon>
        <taxon>Pentapetalae</taxon>
        <taxon>rosids</taxon>
        <taxon>malvids</taxon>
        <taxon>Brassicales</taxon>
        <taxon>Brassicaceae</taxon>
        <taxon>Camelineae</taxon>
        <taxon>Arabidopsis</taxon>
    </lineage>
</organism>
<dbReference type="GO" id="GO:0008422">
    <property type="term" value="F:beta-glucosidase activity"/>
    <property type="evidence" value="ECO:0007669"/>
    <property type="project" value="TreeGrafter"/>
</dbReference>
<dbReference type="Pfam" id="PF00232">
    <property type="entry name" value="Glyco_hydro_1"/>
    <property type="match status" value="1"/>
</dbReference>
<dbReference type="AlphaFoldDB" id="A0A8T1ZBI6"/>
<evidence type="ECO:0000256" key="1">
    <source>
        <dbReference type="RuleBase" id="RU003690"/>
    </source>
</evidence>
<keyword evidence="2" id="KW-0378">Hydrolase</keyword>
<accession>A0A8T1ZBI6</accession>